<evidence type="ECO:0000256" key="4">
    <source>
        <dbReference type="ARBA" id="ARBA00022723"/>
    </source>
</evidence>
<dbReference type="InterPro" id="IPR028942">
    <property type="entry name" value="WHIM1_dom"/>
</dbReference>
<dbReference type="Pfam" id="PF00628">
    <property type="entry name" value="PHD"/>
    <property type="match status" value="1"/>
</dbReference>
<feature type="transmembrane region" description="Helical" evidence="12">
    <location>
        <begin position="296"/>
        <end position="316"/>
    </location>
</feature>
<keyword evidence="9" id="KW-0539">Nucleus</keyword>
<keyword evidence="6" id="KW-0862">Zinc</keyword>
<dbReference type="GO" id="GO:0016020">
    <property type="term" value="C:membrane"/>
    <property type="evidence" value="ECO:0007669"/>
    <property type="project" value="UniProtKB-SubCell"/>
</dbReference>
<dbReference type="PROSITE" id="PS50827">
    <property type="entry name" value="DDT"/>
    <property type="match status" value="1"/>
</dbReference>
<dbReference type="SMART" id="SM00249">
    <property type="entry name" value="PHD"/>
    <property type="match status" value="4"/>
</dbReference>
<dbReference type="Pfam" id="PF24294">
    <property type="entry name" value="Chromo_PTM"/>
    <property type="match status" value="1"/>
</dbReference>
<feature type="transmembrane region" description="Helical" evidence="12">
    <location>
        <begin position="2206"/>
        <end position="2228"/>
    </location>
</feature>
<dbReference type="InterPro" id="IPR019787">
    <property type="entry name" value="Znf_PHD-finger"/>
</dbReference>
<dbReference type="Pfam" id="PF21743">
    <property type="entry name" value="PTM_DIR17_Tudor"/>
    <property type="match status" value="1"/>
</dbReference>
<accession>A0A7G2FIC7</accession>
<feature type="transmembrane region" description="Helical" evidence="12">
    <location>
        <begin position="205"/>
        <end position="227"/>
    </location>
</feature>
<keyword evidence="3 12" id="KW-0812">Transmembrane</keyword>
<evidence type="ECO:0000313" key="15">
    <source>
        <dbReference type="EMBL" id="CAD5333132.1"/>
    </source>
</evidence>
<dbReference type="CDD" id="cd20401">
    <property type="entry name" value="Tudor_AtPTM-like"/>
    <property type="match status" value="1"/>
</dbReference>
<gene>
    <name evidence="15" type="ORF">AT9943_LOCUS20506</name>
</gene>
<feature type="region of interest" description="Disordered" evidence="11">
    <location>
        <begin position="904"/>
        <end position="937"/>
    </location>
</feature>
<evidence type="ECO:0000256" key="6">
    <source>
        <dbReference type="ARBA" id="ARBA00022833"/>
    </source>
</evidence>
<dbReference type="SMART" id="SM00571">
    <property type="entry name" value="DDT"/>
    <property type="match status" value="1"/>
</dbReference>
<dbReference type="Proteomes" id="UP000516314">
    <property type="component" value="Chromosome 5"/>
</dbReference>
<feature type="domain" description="DDT" evidence="14">
    <location>
        <begin position="721"/>
        <end position="781"/>
    </location>
</feature>
<protein>
    <submittedName>
        <fullName evidence="15">(thale cress) hypothetical protein</fullName>
    </submittedName>
</protein>
<feature type="compositionally biased region" description="Basic and acidic residues" evidence="11">
    <location>
        <begin position="1852"/>
        <end position="1863"/>
    </location>
</feature>
<feature type="transmembrane region" description="Helical" evidence="12">
    <location>
        <begin position="255"/>
        <end position="276"/>
    </location>
</feature>
<dbReference type="CDD" id="cd15517">
    <property type="entry name" value="PHD_TCF19_like"/>
    <property type="match status" value="1"/>
</dbReference>
<dbReference type="GO" id="GO:0005634">
    <property type="term" value="C:nucleus"/>
    <property type="evidence" value="ECO:0007669"/>
    <property type="project" value="UniProtKB-SubCell"/>
</dbReference>
<keyword evidence="7 12" id="KW-1133">Transmembrane helix</keyword>
<feature type="transmembrane region" description="Helical" evidence="12">
    <location>
        <begin position="2086"/>
        <end position="2107"/>
    </location>
</feature>
<feature type="transmembrane region" description="Helical" evidence="12">
    <location>
        <begin position="482"/>
        <end position="499"/>
    </location>
</feature>
<feature type="region of interest" description="Disordered" evidence="11">
    <location>
        <begin position="61"/>
        <end position="84"/>
    </location>
</feature>
<dbReference type="GO" id="GO:0000785">
    <property type="term" value="C:chromatin"/>
    <property type="evidence" value="ECO:0007669"/>
    <property type="project" value="UniProtKB-ARBA"/>
</dbReference>
<dbReference type="Gene3D" id="3.30.40.10">
    <property type="entry name" value="Zinc/RING finger domain, C3HC4 (zinc finger)"/>
    <property type="match status" value="2"/>
</dbReference>
<feature type="transmembrane region" description="Helical" evidence="12">
    <location>
        <begin position="2122"/>
        <end position="2143"/>
    </location>
</feature>
<feature type="transmembrane region" description="Helical" evidence="12">
    <location>
        <begin position="430"/>
        <end position="461"/>
    </location>
</feature>
<dbReference type="InterPro" id="IPR047365">
    <property type="entry name" value="Tudor_AtPTM-like"/>
</dbReference>
<reference evidence="15 16" key="1">
    <citation type="submission" date="2020-09" db="EMBL/GenBank/DDBJ databases">
        <authorList>
            <person name="Ashkenazy H."/>
        </authorList>
    </citation>
    <scope>NUCLEOTIDE SEQUENCE [LARGE SCALE GENOMIC DNA]</scope>
    <source>
        <strain evidence="16">cv. Cdm-0</strain>
    </source>
</reference>
<evidence type="ECO:0000256" key="7">
    <source>
        <dbReference type="ARBA" id="ARBA00022989"/>
    </source>
</evidence>
<dbReference type="SUPFAM" id="SSF57903">
    <property type="entry name" value="FYVE/PHD zinc finger"/>
    <property type="match status" value="3"/>
</dbReference>
<dbReference type="InterPro" id="IPR018501">
    <property type="entry name" value="DDT_dom"/>
</dbReference>
<dbReference type="Pfam" id="PF15612">
    <property type="entry name" value="WHIM1"/>
    <property type="match status" value="1"/>
</dbReference>
<sequence>MGTLTSVAFAAAVNIRFRSFHRENIKTTITTLPKWQKRLCFSSTEDSHRFRIAKCLGNDENSNRDDSIGENGETHKSSPSTIDPTYSSFQIDSFKLMELLGPEKVDPADVKLIKDKLFGYSTFWVTKEEPFGDLGEGILFLGNLRGKKEDVFAKLQRKLVEVASDKYNLFMIEEPNSEGPDPRGGARVSFGLLRKEVSEPGPTTLWQYVIALILFLLTIGSSVELGIASQINRLPPEVVKYFTDPNAVEPPDMELLYPFVDAALPLAYGVLGILLFHELGHFLAAVPKKVKLSIPYFIPNITLGSFGAITQFKSILPDRSTKVDISLAGPFAGAALSVSMFAVGLFLSTEPDAANDLVQVPSMLFQGSLLLGLISRATLGYAALHAATVSIHPLVIAGWCGLTTTAFNMLPVGCLDGGRAVQGAFGKNALVTFGLSTYVMLGLRVLGGPLALPWGLYVLICQRTPEKPCLNDVTEVGTWRKALVGIALILVVLTLLPVWDELAEEVVEKLTAPKEILAIEYEIPPKVVLMEAKVPRPRGRPRKRQRLEDDNRKLNNRGKKQVLEVEPAVPISLLGCYMLKDVDDNEVFLGKIVSYDTGLYRVIYEDGDCEELESGDLRRLIISDSYLDDELRVRRKKLDKLILKKEEKKKRNSPENKAVELPNQVNGVQAPAVTNSEDGDSYSDSESSESGDKRGSDLEIEAPLVPPVDLPPSSGTIGIPEEAVAHLLSVYGFLRSFSFQLYICPFELNDFVGALYFSGPNSLLDAVHVALLRALKGHLERLSSSKSVLASKCLRCIDWSLLDVLTWPVYLVQYFTAMGHASGPQWNIFNKFVVEIEYYSLPIGMKLKILQILCDDIFDVADLRDEIDAREESEIGFDPDRVATGLLENVPRRVHPRFAKTSAYKEKEVTDSSTNESKDLDSRCTNGGSNEVSSDLDGNSDECRICGMDGTLLCCDGCPLAYHSRCIGVVKMYIPDGPWFCPECTINKKGPKIAHGTSLRGAVQFGMDPHGRLFLGTCNHLLVLNISVNGDAVVKYYNVNDISKVVLVLISASNHTLEYVEICKAITQYWDLPEGISLREGEIGLTQAKDREDGKVSEITKSDSANISNRSHTQTVFDLPTSTLGNTNSAVTGGSCGIQGKKLAARVTYLGLSFKPNTYNNHYTNGELAVSAAASLAVLSSEETHEPDLRKYNSAKKAASSNILEQMKAFSLVAPRFFWPSPDKKEITRERCGWCHSCRLTSASRRGCMLNAAVAGATKGAMKIFSGLFPLKNGEGVLSSIAAYILYLEESLRGLIAGPFLSESPRKQWRKQVEEASTCKALKAPLLELEENICSIALSCDWFKQMDDWLIEHSIFQSAPVTLGVPQRRGPGRTKQNTQDEVTAEGSDADSFTWWRGGKLSKVILLKAVLSQPATKKAAWQGGSKKIPGLNYGDASYIPRRSRRSFWKAAVESSKNISQLALQACVYVLCLSFLVCVDQNLQNVKGPETDVAIFRNARICDKKLSDNKVSYGVFFGNQKHLPSRVMKNIMEVEKTQDRNEKYWLQEAHVPLYLIKEFEESLHRVQMPSSTKKPSKKLSKLQRKQLKASRMDIFSYIASRRDKMEKCSCASCDHDVLLRDTTTCSSCHGFCHKDCTSMSQHTNGNVEVLVTCKRCYLSKTRVPTNINHRQSTAPQFTINVRHQNAVIPVIKVKPPSQQLSSQKPRENTSGVKQVTPDSSVSKSKQKTLSCGVIWRKKNVEDTGVDFRNQNILLAGRSDKLSLEPVCGICLLPYNPGLTYIHCTKCEKWFHTEAVKLKDSQIPEVVGFKCCKCRRIRSPDCPYMDPKLKEQKQIKRIVFTNQKQRQGNSGLDSDSERMSEQKDSKPSTPLPATPLYPPDDVFIPEDDPLLVSVSKVKQITPSSFDLEWSTTAFAPGPQKLPVRRQVKREDSDAAYPELHPIVKPEAEEQALPVLTEWDLSGELLFDYEDMEFEPQTYFSLTELLTADDSGGGQYQENGDMVVSGNPQFEPTEKEECEDDMGPCQRCLQMDPAPDLLCTVCGLLIHSHCSPWSALPGSSWSCGQCRSFGAITQFKSILPDRSTKVDISLAGPFAGAALSVSMFAVGLFLSTEPDAANDLVQVPSMLFQGLLLLGLISRATLGYAALHAATVSIHPLVIAGWCGLTTTAFNMLPVGCLDGGRAVQGWKVLQLIQGAFGKNALVTFGLSTYVMLGLRVLGGPLALPWGLYVLICRNT</sequence>
<feature type="compositionally biased region" description="Basic and acidic residues" evidence="11">
    <location>
        <begin position="904"/>
        <end position="922"/>
    </location>
</feature>
<keyword evidence="5 10" id="KW-0863">Zinc-finger</keyword>
<keyword evidence="4" id="KW-0479">Metal-binding</keyword>
<feature type="transmembrane region" description="Helical" evidence="12">
    <location>
        <begin position="328"/>
        <end position="348"/>
    </location>
</feature>
<dbReference type="CDD" id="cd15532">
    <property type="entry name" value="PHD2_CHD_II"/>
    <property type="match status" value="1"/>
</dbReference>
<dbReference type="GO" id="GO:0006508">
    <property type="term" value="P:proteolysis"/>
    <property type="evidence" value="ECO:0007669"/>
    <property type="project" value="InterPro"/>
</dbReference>
<feature type="domain" description="PHD-type" evidence="13">
    <location>
        <begin position="940"/>
        <end position="987"/>
    </location>
</feature>
<feature type="compositionally biased region" description="Polar residues" evidence="11">
    <location>
        <begin position="663"/>
        <end position="675"/>
    </location>
</feature>
<dbReference type="PANTHER" id="PTHR46508:SF7">
    <property type="entry name" value="DDT DOMAIN-CONTAINING PROTEIN PTM"/>
    <property type="match status" value="1"/>
</dbReference>
<dbReference type="InterPro" id="IPR001965">
    <property type="entry name" value="Znf_PHD"/>
</dbReference>
<name>A0A7G2FIC7_ARATH</name>
<dbReference type="PROSITE" id="PS50016">
    <property type="entry name" value="ZF_PHD_2"/>
    <property type="match status" value="1"/>
</dbReference>
<evidence type="ECO:0000256" key="12">
    <source>
        <dbReference type="SAM" id="Phobius"/>
    </source>
</evidence>
<comment type="subcellular location">
    <subcellularLocation>
        <location evidence="2">Membrane</location>
        <topology evidence="2">Multi-pass membrane protein</topology>
    </subcellularLocation>
    <subcellularLocation>
        <location evidence="1">Nucleus</location>
    </subcellularLocation>
</comment>
<evidence type="ECO:0000259" key="14">
    <source>
        <dbReference type="PROSITE" id="PS50827"/>
    </source>
</evidence>
<dbReference type="PROSITE" id="PS01359">
    <property type="entry name" value="ZF_PHD_1"/>
    <property type="match status" value="1"/>
</dbReference>
<feature type="compositionally biased region" description="Polar residues" evidence="11">
    <location>
        <begin position="1838"/>
        <end position="1850"/>
    </location>
</feature>
<feature type="region of interest" description="Disordered" evidence="11">
    <location>
        <begin position="1692"/>
        <end position="1721"/>
    </location>
</feature>
<evidence type="ECO:0000256" key="3">
    <source>
        <dbReference type="ARBA" id="ARBA00022692"/>
    </source>
</evidence>
<dbReference type="InterPro" id="IPR056618">
    <property type="entry name" value="Chromo_PTM"/>
</dbReference>
<feature type="compositionally biased region" description="Polar residues" evidence="11">
    <location>
        <begin position="1694"/>
        <end position="1721"/>
    </location>
</feature>
<dbReference type="CDD" id="cd06160">
    <property type="entry name" value="S2P-M50_like_2"/>
    <property type="match status" value="2"/>
</dbReference>
<evidence type="ECO:0000256" key="9">
    <source>
        <dbReference type="ARBA" id="ARBA00023242"/>
    </source>
</evidence>
<dbReference type="GO" id="GO:0008270">
    <property type="term" value="F:zinc ion binding"/>
    <property type="evidence" value="ECO:0007669"/>
    <property type="project" value="UniProtKB-KW"/>
</dbReference>
<feature type="compositionally biased region" description="Polar residues" evidence="11">
    <location>
        <begin position="923"/>
        <end position="937"/>
    </location>
</feature>
<dbReference type="PANTHER" id="PTHR46508">
    <property type="entry name" value="PHD FINGER FAMILY PROTEIN"/>
    <property type="match status" value="1"/>
</dbReference>
<dbReference type="Pfam" id="PF02791">
    <property type="entry name" value="DDT"/>
    <property type="match status" value="1"/>
</dbReference>
<evidence type="ECO:0000259" key="13">
    <source>
        <dbReference type="PROSITE" id="PS50016"/>
    </source>
</evidence>
<evidence type="ECO:0000256" key="11">
    <source>
        <dbReference type="SAM" id="MobiDB-lite"/>
    </source>
</evidence>
<keyword evidence="8 12" id="KW-0472">Membrane</keyword>
<feature type="compositionally biased region" description="Basic and acidic residues" evidence="11">
    <location>
        <begin position="61"/>
        <end position="76"/>
    </location>
</feature>
<organism evidence="15 16">
    <name type="scientific">Arabidopsis thaliana</name>
    <name type="common">Mouse-ear cress</name>
    <dbReference type="NCBI Taxonomy" id="3702"/>
    <lineage>
        <taxon>Eukaryota</taxon>
        <taxon>Viridiplantae</taxon>
        <taxon>Streptophyta</taxon>
        <taxon>Embryophyta</taxon>
        <taxon>Tracheophyta</taxon>
        <taxon>Spermatophyta</taxon>
        <taxon>Magnoliopsida</taxon>
        <taxon>eudicotyledons</taxon>
        <taxon>Gunneridae</taxon>
        <taxon>Pentapetalae</taxon>
        <taxon>rosids</taxon>
        <taxon>malvids</taxon>
        <taxon>Brassicales</taxon>
        <taxon>Brassicaceae</taxon>
        <taxon>Camelineae</taxon>
        <taxon>Arabidopsis</taxon>
    </lineage>
</organism>
<dbReference type="Pfam" id="PF02163">
    <property type="entry name" value="Peptidase_M50"/>
    <property type="match status" value="2"/>
</dbReference>
<evidence type="ECO:0000313" key="16">
    <source>
        <dbReference type="Proteomes" id="UP000516314"/>
    </source>
</evidence>
<dbReference type="InterPro" id="IPR011011">
    <property type="entry name" value="Znf_FYVE_PHD"/>
</dbReference>
<evidence type="ECO:0000256" key="2">
    <source>
        <dbReference type="ARBA" id="ARBA00004141"/>
    </source>
</evidence>
<feature type="compositionally biased region" description="Acidic residues" evidence="11">
    <location>
        <begin position="677"/>
        <end position="689"/>
    </location>
</feature>
<feature type="transmembrane region" description="Helical" evidence="12">
    <location>
        <begin position="391"/>
        <end position="410"/>
    </location>
</feature>
<feature type="transmembrane region" description="Helical" evidence="12">
    <location>
        <begin position="363"/>
        <end position="384"/>
    </location>
</feature>
<evidence type="ECO:0000256" key="5">
    <source>
        <dbReference type="ARBA" id="ARBA00022771"/>
    </source>
</evidence>
<feature type="region of interest" description="Disordered" evidence="11">
    <location>
        <begin position="1838"/>
        <end position="1872"/>
    </location>
</feature>
<evidence type="ECO:0000256" key="10">
    <source>
        <dbReference type="PROSITE-ProRule" id="PRU00146"/>
    </source>
</evidence>
<dbReference type="InterPro" id="IPR008915">
    <property type="entry name" value="Peptidase_M50"/>
</dbReference>
<proteinExistence type="predicted"/>
<dbReference type="InterPro" id="IPR013083">
    <property type="entry name" value="Znf_RING/FYVE/PHD"/>
</dbReference>
<evidence type="ECO:0000256" key="8">
    <source>
        <dbReference type="ARBA" id="ARBA00023136"/>
    </source>
</evidence>
<evidence type="ECO:0000256" key="1">
    <source>
        <dbReference type="ARBA" id="ARBA00004123"/>
    </source>
</evidence>
<dbReference type="EMBL" id="LR881470">
    <property type="protein sequence ID" value="CAD5333132.1"/>
    <property type="molecule type" value="Genomic_DNA"/>
</dbReference>
<dbReference type="InterPro" id="IPR019786">
    <property type="entry name" value="Zinc_finger_PHD-type_CS"/>
</dbReference>
<feature type="region of interest" description="Disordered" evidence="11">
    <location>
        <begin position="647"/>
        <end position="697"/>
    </location>
</feature>
<feature type="region of interest" description="Disordered" evidence="11">
    <location>
        <begin position="1366"/>
        <end position="1385"/>
    </location>
</feature>